<accession>A0AAE1Q6Q9</accession>
<keyword evidence="3" id="KW-1185">Reference proteome</keyword>
<reference evidence="2" key="1">
    <citation type="submission" date="2023-11" db="EMBL/GenBank/DDBJ databases">
        <title>Genome assemblies of two species of porcelain crab, Petrolisthes cinctipes and Petrolisthes manimaculis (Anomura: Porcellanidae).</title>
        <authorList>
            <person name="Angst P."/>
        </authorList>
    </citation>
    <scope>NUCLEOTIDE SEQUENCE</scope>
    <source>
        <strain evidence="2">PB745_02</strain>
        <tissue evidence="2">Gill</tissue>
    </source>
</reference>
<sequence length="73" mass="8300">MTRGLLRERLRIMLRRGGQQVSKLLVYNTFITPSVYRFKIPLCFTNPALVGNQQPPPPPPHHVATFTDNPTEA</sequence>
<gene>
    <name evidence="2" type="ORF">Pmani_008523</name>
</gene>
<dbReference type="EMBL" id="JAWZYT010000652">
    <property type="protein sequence ID" value="KAK4320620.1"/>
    <property type="molecule type" value="Genomic_DNA"/>
</dbReference>
<organism evidence="2 3">
    <name type="scientific">Petrolisthes manimaculis</name>
    <dbReference type="NCBI Taxonomy" id="1843537"/>
    <lineage>
        <taxon>Eukaryota</taxon>
        <taxon>Metazoa</taxon>
        <taxon>Ecdysozoa</taxon>
        <taxon>Arthropoda</taxon>
        <taxon>Crustacea</taxon>
        <taxon>Multicrustacea</taxon>
        <taxon>Malacostraca</taxon>
        <taxon>Eumalacostraca</taxon>
        <taxon>Eucarida</taxon>
        <taxon>Decapoda</taxon>
        <taxon>Pleocyemata</taxon>
        <taxon>Anomura</taxon>
        <taxon>Galatheoidea</taxon>
        <taxon>Porcellanidae</taxon>
        <taxon>Petrolisthes</taxon>
    </lineage>
</organism>
<evidence type="ECO:0000313" key="3">
    <source>
        <dbReference type="Proteomes" id="UP001292094"/>
    </source>
</evidence>
<evidence type="ECO:0000256" key="1">
    <source>
        <dbReference type="SAM" id="MobiDB-lite"/>
    </source>
</evidence>
<dbReference type="Proteomes" id="UP001292094">
    <property type="component" value="Unassembled WGS sequence"/>
</dbReference>
<protein>
    <submittedName>
        <fullName evidence="2">Uncharacterized protein</fullName>
    </submittedName>
</protein>
<name>A0AAE1Q6Q9_9EUCA</name>
<proteinExistence type="predicted"/>
<evidence type="ECO:0000313" key="2">
    <source>
        <dbReference type="EMBL" id="KAK4320620.1"/>
    </source>
</evidence>
<feature type="region of interest" description="Disordered" evidence="1">
    <location>
        <begin position="51"/>
        <end position="73"/>
    </location>
</feature>
<comment type="caution">
    <text evidence="2">The sequence shown here is derived from an EMBL/GenBank/DDBJ whole genome shotgun (WGS) entry which is preliminary data.</text>
</comment>
<dbReference type="AlphaFoldDB" id="A0AAE1Q6Q9"/>